<evidence type="ECO:0000313" key="1">
    <source>
        <dbReference type="EMBL" id="KAK9922166.1"/>
    </source>
</evidence>
<name>A0AAW1WEA0_RUBAR</name>
<dbReference type="EMBL" id="JBEDUW010000006">
    <property type="protein sequence ID" value="KAK9922166.1"/>
    <property type="molecule type" value="Genomic_DNA"/>
</dbReference>
<accession>A0AAW1WEA0</accession>
<protein>
    <submittedName>
        <fullName evidence="1">Uncharacterized protein</fullName>
    </submittedName>
</protein>
<dbReference type="AlphaFoldDB" id="A0AAW1WEA0"/>
<dbReference type="Proteomes" id="UP001457282">
    <property type="component" value="Unassembled WGS sequence"/>
</dbReference>
<gene>
    <name evidence="1" type="ORF">M0R45_030646</name>
</gene>
<organism evidence="1 2">
    <name type="scientific">Rubus argutus</name>
    <name type="common">Southern blackberry</name>
    <dbReference type="NCBI Taxonomy" id="59490"/>
    <lineage>
        <taxon>Eukaryota</taxon>
        <taxon>Viridiplantae</taxon>
        <taxon>Streptophyta</taxon>
        <taxon>Embryophyta</taxon>
        <taxon>Tracheophyta</taxon>
        <taxon>Spermatophyta</taxon>
        <taxon>Magnoliopsida</taxon>
        <taxon>eudicotyledons</taxon>
        <taxon>Gunneridae</taxon>
        <taxon>Pentapetalae</taxon>
        <taxon>rosids</taxon>
        <taxon>fabids</taxon>
        <taxon>Rosales</taxon>
        <taxon>Rosaceae</taxon>
        <taxon>Rosoideae</taxon>
        <taxon>Rosoideae incertae sedis</taxon>
        <taxon>Rubus</taxon>
    </lineage>
</organism>
<proteinExistence type="predicted"/>
<sequence>MAKSWALQGRAWARLLGGSDGQKASTPVKENKVKWLGSGFTAVVAGLDADDCGLIGDGDFDGGKGWIADDDAVRSSTLTVRSCTN</sequence>
<keyword evidence="2" id="KW-1185">Reference proteome</keyword>
<evidence type="ECO:0000313" key="2">
    <source>
        <dbReference type="Proteomes" id="UP001457282"/>
    </source>
</evidence>
<comment type="caution">
    <text evidence="1">The sequence shown here is derived from an EMBL/GenBank/DDBJ whole genome shotgun (WGS) entry which is preliminary data.</text>
</comment>
<reference evidence="1 2" key="1">
    <citation type="journal article" date="2023" name="G3 (Bethesda)">
        <title>A chromosome-length genome assembly and annotation of blackberry (Rubus argutus, cv. 'Hillquist').</title>
        <authorList>
            <person name="Bruna T."/>
            <person name="Aryal R."/>
            <person name="Dudchenko O."/>
            <person name="Sargent D.J."/>
            <person name="Mead D."/>
            <person name="Buti M."/>
            <person name="Cavallini A."/>
            <person name="Hytonen T."/>
            <person name="Andres J."/>
            <person name="Pham M."/>
            <person name="Weisz D."/>
            <person name="Mascagni F."/>
            <person name="Usai G."/>
            <person name="Natali L."/>
            <person name="Bassil N."/>
            <person name="Fernandez G.E."/>
            <person name="Lomsadze A."/>
            <person name="Armour M."/>
            <person name="Olukolu B."/>
            <person name="Poorten T."/>
            <person name="Britton C."/>
            <person name="Davik J."/>
            <person name="Ashrafi H."/>
            <person name="Aiden E.L."/>
            <person name="Borodovsky M."/>
            <person name="Worthington M."/>
        </authorList>
    </citation>
    <scope>NUCLEOTIDE SEQUENCE [LARGE SCALE GENOMIC DNA]</scope>
    <source>
        <strain evidence="1">PI 553951</strain>
    </source>
</reference>